<dbReference type="PANTHER" id="PTHR23409:SF18">
    <property type="entry name" value="RIBONUCLEOSIDE-DIPHOSPHATE REDUCTASE SUBUNIT M2"/>
    <property type="match status" value="1"/>
</dbReference>
<dbReference type="EMBL" id="JADGIZ020000010">
    <property type="protein sequence ID" value="KAL2917591.1"/>
    <property type="molecule type" value="Genomic_DNA"/>
</dbReference>
<accession>A0ABR4NDK4</accession>
<comment type="similarity">
    <text evidence="1">Belongs to the ribonucleoside diphosphate reductase small chain family.</text>
</comment>
<dbReference type="InterPro" id="IPR033909">
    <property type="entry name" value="RNR_small"/>
</dbReference>
<feature type="compositionally biased region" description="Basic residues" evidence="2">
    <location>
        <begin position="14"/>
        <end position="28"/>
    </location>
</feature>
<dbReference type="InterPro" id="IPR012348">
    <property type="entry name" value="RNR-like"/>
</dbReference>
<dbReference type="Pfam" id="PF00268">
    <property type="entry name" value="Ribonuc_red_sm"/>
    <property type="match status" value="1"/>
</dbReference>
<feature type="region of interest" description="Disordered" evidence="2">
    <location>
        <begin position="1"/>
        <end position="58"/>
    </location>
</feature>
<feature type="compositionally biased region" description="Basic and acidic residues" evidence="2">
    <location>
        <begin position="41"/>
        <end position="53"/>
    </location>
</feature>
<dbReference type="InterPro" id="IPR009078">
    <property type="entry name" value="Ferritin-like_SF"/>
</dbReference>
<organism evidence="3 4">
    <name type="scientific">Polyrhizophydium stewartii</name>
    <dbReference type="NCBI Taxonomy" id="2732419"/>
    <lineage>
        <taxon>Eukaryota</taxon>
        <taxon>Fungi</taxon>
        <taxon>Fungi incertae sedis</taxon>
        <taxon>Chytridiomycota</taxon>
        <taxon>Chytridiomycota incertae sedis</taxon>
        <taxon>Chytridiomycetes</taxon>
        <taxon>Rhizophydiales</taxon>
        <taxon>Rhizophydiales incertae sedis</taxon>
        <taxon>Polyrhizophydium</taxon>
    </lineage>
</organism>
<evidence type="ECO:0000256" key="1">
    <source>
        <dbReference type="ARBA" id="ARBA00009303"/>
    </source>
</evidence>
<dbReference type="Gene3D" id="1.10.620.20">
    <property type="entry name" value="Ribonucleotide Reductase, subunit A"/>
    <property type="match status" value="1"/>
</dbReference>
<keyword evidence="4" id="KW-1185">Reference proteome</keyword>
<evidence type="ECO:0000256" key="2">
    <source>
        <dbReference type="SAM" id="MobiDB-lite"/>
    </source>
</evidence>
<name>A0ABR4NDK4_9FUNG</name>
<dbReference type="Proteomes" id="UP001527925">
    <property type="component" value="Unassembled WGS sequence"/>
</dbReference>
<feature type="compositionally biased region" description="Low complexity" evidence="2">
    <location>
        <begin position="30"/>
        <end position="40"/>
    </location>
</feature>
<reference evidence="3 4" key="1">
    <citation type="submission" date="2023-09" db="EMBL/GenBank/DDBJ databases">
        <title>Pangenome analysis of Batrachochytrium dendrobatidis and related Chytrids.</title>
        <authorList>
            <person name="Yacoub M.N."/>
            <person name="Stajich J.E."/>
            <person name="James T.Y."/>
        </authorList>
    </citation>
    <scope>NUCLEOTIDE SEQUENCE [LARGE SCALE GENOMIC DNA]</scope>
    <source>
        <strain evidence="3 4">JEL0888</strain>
    </source>
</reference>
<gene>
    <name evidence="3" type="ORF">HK105_202877</name>
</gene>
<proteinExistence type="inferred from homology"/>
<dbReference type="PANTHER" id="PTHR23409">
    <property type="entry name" value="RIBONUCLEOSIDE-DIPHOSPHATE REDUCTASE SMALL CHAIN"/>
    <property type="match status" value="1"/>
</dbReference>
<comment type="caution">
    <text evidence="3">The sequence shown here is derived from an EMBL/GenBank/DDBJ whole genome shotgun (WGS) entry which is preliminary data.</text>
</comment>
<dbReference type="CDD" id="cd01049">
    <property type="entry name" value="RNRR2"/>
    <property type="match status" value="1"/>
</dbReference>
<protein>
    <submittedName>
        <fullName evidence="3">Uncharacterized protein</fullName>
    </submittedName>
</protein>
<evidence type="ECO:0000313" key="4">
    <source>
        <dbReference type="Proteomes" id="UP001527925"/>
    </source>
</evidence>
<dbReference type="SUPFAM" id="SSF47240">
    <property type="entry name" value="Ferritin-like"/>
    <property type="match status" value="1"/>
</dbReference>
<sequence length="443" mass="48421">MELQTTALTDAQPKMRKSKLARAAKRASARAEAAAKAAGEAAEHADPDSRPEADPVAADEAADTLRGLSLSEASDEPLLKPNPRRFVLFPIQFHDGTLRLGATADLRPVRTSEPRRTNSTQVWQAYKNAEANFWSAEEVEMSDDLDDFESLSRKEQSFILQAVSSLCVGSGVATETILSRFSDEIQIPEARCFFGFELMQKNIHGELCTVVLDMLSPTEQQRDDLVDVILQLPSRAIWTQWCEKHMTKSTAAFSARITALAIFQALHGVSIFHAVAHLAGPETAALSPHSRESHPLQGLVHAVLKIHEDQHQYFKFSALLKSRLNSQADVATIHELVSAAVEAEQALIADMFQLSGGSLALCGRTVSKDTLLRRIEFLADACLADLGIAGIYGVQDPLPWIAALVEREARKSERPVVQAAQSAAAPVQKMDSGEIAFTLDEDF</sequence>
<dbReference type="InterPro" id="IPR000358">
    <property type="entry name" value="RNR_small_fam"/>
</dbReference>
<evidence type="ECO:0000313" key="3">
    <source>
        <dbReference type="EMBL" id="KAL2917591.1"/>
    </source>
</evidence>